<sequence length="261" mass="29420">MSMDVAAAADELLGSLAARADADFAVTMQRYFPRRIRALGVSNASAVEIANDYFRERPDVAAATRLALAEEVLSRASHHEEVLLGFAVLHKVARAGLGPGLLDRCEHWLGSYVSNWAQCDDLCLKLLYPFFRGHLDQIPRTRAWAESRSGWARRAANVAVVKFVRRKVGRSVFELPLSHVFDNCTRLMHDDDPYVQKGCGWLLKVTAEVHPDEVAEFLRTWHTEMSRGTFRYAVEKMDKEMRASLMALRRPGYDVPDGGEK</sequence>
<dbReference type="Proteomes" id="UP000530530">
    <property type="component" value="Unassembled WGS sequence"/>
</dbReference>
<dbReference type="InterPro" id="IPR016024">
    <property type="entry name" value="ARM-type_fold"/>
</dbReference>
<protein>
    <submittedName>
        <fullName evidence="1">3-methyladenine DNA glycosylase AlkD</fullName>
    </submittedName>
</protein>
<dbReference type="CDD" id="cd06561">
    <property type="entry name" value="AlkD_like"/>
    <property type="match status" value="1"/>
</dbReference>
<evidence type="ECO:0000313" key="1">
    <source>
        <dbReference type="EMBL" id="MBB4789132.1"/>
    </source>
</evidence>
<reference evidence="1 2" key="1">
    <citation type="submission" date="2020-08" db="EMBL/GenBank/DDBJ databases">
        <title>Sequencing the genomes of 1000 actinobacteria strains.</title>
        <authorList>
            <person name="Klenk H.-P."/>
        </authorList>
    </citation>
    <scope>NUCLEOTIDE SEQUENCE [LARGE SCALE GENOMIC DNA]</scope>
    <source>
        <strain evidence="1 2">DSM 41530</strain>
    </source>
</reference>
<proteinExistence type="predicted"/>
<dbReference type="PANTHER" id="PTHR34070">
    <property type="entry name" value="ARMADILLO-TYPE FOLD"/>
    <property type="match status" value="1"/>
</dbReference>
<dbReference type="SUPFAM" id="SSF48371">
    <property type="entry name" value="ARM repeat"/>
    <property type="match status" value="1"/>
</dbReference>
<accession>A0ABR6M3J1</accession>
<evidence type="ECO:0000313" key="2">
    <source>
        <dbReference type="Proteomes" id="UP000530530"/>
    </source>
</evidence>
<dbReference type="InterPro" id="IPR014825">
    <property type="entry name" value="DNA_alkylation"/>
</dbReference>
<name>A0ABR6M3J1_9ACTN</name>
<organism evidence="1 2">
    <name type="scientific">Streptomyces rapamycinicus</name>
    <dbReference type="NCBI Taxonomy" id="1226757"/>
    <lineage>
        <taxon>Bacteria</taxon>
        <taxon>Bacillati</taxon>
        <taxon>Actinomycetota</taxon>
        <taxon>Actinomycetes</taxon>
        <taxon>Kitasatosporales</taxon>
        <taxon>Streptomycetaceae</taxon>
        <taxon>Streptomyces</taxon>
        <taxon>Streptomyces violaceusniger group</taxon>
    </lineage>
</organism>
<gene>
    <name evidence="1" type="ORF">BJY27_010179</name>
</gene>
<keyword evidence="2" id="KW-1185">Reference proteome</keyword>
<dbReference type="Gene3D" id="1.25.10.90">
    <property type="match status" value="1"/>
</dbReference>
<dbReference type="RefSeq" id="WP_243146055.1">
    <property type="nucleotide sequence ID" value="NZ_CP157807.1"/>
</dbReference>
<dbReference type="EMBL" id="JACHNG010000002">
    <property type="protein sequence ID" value="MBB4789132.1"/>
    <property type="molecule type" value="Genomic_DNA"/>
</dbReference>
<comment type="caution">
    <text evidence="1">The sequence shown here is derived from an EMBL/GenBank/DDBJ whole genome shotgun (WGS) entry which is preliminary data.</text>
</comment>
<dbReference type="PANTHER" id="PTHR34070:SF1">
    <property type="entry name" value="DNA ALKYLATION REPAIR PROTEIN"/>
    <property type="match status" value="1"/>
</dbReference>
<dbReference type="Pfam" id="PF08713">
    <property type="entry name" value="DNA_alkylation"/>
    <property type="match status" value="1"/>
</dbReference>